<organism evidence="2 3">
    <name type="scientific">Armillaria solidipes</name>
    <dbReference type="NCBI Taxonomy" id="1076256"/>
    <lineage>
        <taxon>Eukaryota</taxon>
        <taxon>Fungi</taxon>
        <taxon>Dikarya</taxon>
        <taxon>Basidiomycota</taxon>
        <taxon>Agaricomycotina</taxon>
        <taxon>Agaricomycetes</taxon>
        <taxon>Agaricomycetidae</taxon>
        <taxon>Agaricales</taxon>
        <taxon>Marasmiineae</taxon>
        <taxon>Physalacriaceae</taxon>
        <taxon>Armillaria</taxon>
    </lineage>
</organism>
<proteinExistence type="predicted"/>
<evidence type="ECO:0000313" key="3">
    <source>
        <dbReference type="Proteomes" id="UP000218334"/>
    </source>
</evidence>
<feature type="region of interest" description="Disordered" evidence="1">
    <location>
        <begin position="66"/>
        <end position="89"/>
    </location>
</feature>
<name>A0A2H3ANL4_9AGAR</name>
<dbReference type="Pfam" id="PF18758">
    <property type="entry name" value="KDZ"/>
    <property type="match status" value="1"/>
</dbReference>
<keyword evidence="3" id="KW-1185">Reference proteome</keyword>
<dbReference type="EMBL" id="KZ293487">
    <property type="protein sequence ID" value="PBK60419.1"/>
    <property type="molecule type" value="Genomic_DNA"/>
</dbReference>
<evidence type="ECO:0000313" key="2">
    <source>
        <dbReference type="EMBL" id="PBK60419.1"/>
    </source>
</evidence>
<feature type="non-terminal residue" evidence="2">
    <location>
        <position position="106"/>
    </location>
</feature>
<gene>
    <name evidence="2" type="ORF">ARMSODRAFT_841030</name>
</gene>
<sequence length="106" mass="12531">LTYDVVCQYHAKLHQCFKANFINVADIIDIILCLVPKMHLDRHIERCKYKFSLNYTKGMARSHGEGIEQSWAETKQSGGSTRQMNHSHRHDKLNDFHNFWNWVKAE</sequence>
<dbReference type="Proteomes" id="UP000218334">
    <property type="component" value="Unassembled WGS sequence"/>
</dbReference>
<dbReference type="AlphaFoldDB" id="A0A2H3ANL4"/>
<feature type="non-terminal residue" evidence="2">
    <location>
        <position position="1"/>
    </location>
</feature>
<evidence type="ECO:0000256" key="1">
    <source>
        <dbReference type="SAM" id="MobiDB-lite"/>
    </source>
</evidence>
<accession>A0A2H3ANL4</accession>
<dbReference type="STRING" id="1076256.A0A2H3ANL4"/>
<protein>
    <submittedName>
        <fullName evidence="2">Uncharacterized protein</fullName>
    </submittedName>
</protein>
<feature type="compositionally biased region" description="Polar residues" evidence="1">
    <location>
        <begin position="71"/>
        <end position="84"/>
    </location>
</feature>
<reference evidence="3" key="1">
    <citation type="journal article" date="2017" name="Nat. Ecol. Evol.">
        <title>Genome expansion and lineage-specific genetic innovations in the forest pathogenic fungi Armillaria.</title>
        <authorList>
            <person name="Sipos G."/>
            <person name="Prasanna A.N."/>
            <person name="Walter M.C."/>
            <person name="O'Connor E."/>
            <person name="Balint B."/>
            <person name="Krizsan K."/>
            <person name="Kiss B."/>
            <person name="Hess J."/>
            <person name="Varga T."/>
            <person name="Slot J."/>
            <person name="Riley R."/>
            <person name="Boka B."/>
            <person name="Rigling D."/>
            <person name="Barry K."/>
            <person name="Lee J."/>
            <person name="Mihaltcheva S."/>
            <person name="LaButti K."/>
            <person name="Lipzen A."/>
            <person name="Waldron R."/>
            <person name="Moloney N.M."/>
            <person name="Sperisen C."/>
            <person name="Kredics L."/>
            <person name="Vagvoelgyi C."/>
            <person name="Patrignani A."/>
            <person name="Fitzpatrick D."/>
            <person name="Nagy I."/>
            <person name="Doyle S."/>
            <person name="Anderson J.B."/>
            <person name="Grigoriev I.V."/>
            <person name="Gueldener U."/>
            <person name="Muensterkoetter M."/>
            <person name="Nagy L.G."/>
        </authorList>
    </citation>
    <scope>NUCLEOTIDE SEQUENCE [LARGE SCALE GENOMIC DNA]</scope>
    <source>
        <strain evidence="3">28-4</strain>
    </source>
</reference>
<dbReference type="InterPro" id="IPR040521">
    <property type="entry name" value="KDZ"/>
</dbReference>